<dbReference type="Proteomes" id="UP000248329">
    <property type="component" value="Unassembled WGS sequence"/>
</dbReference>
<sequence>MMEEMNIANLDVRFISPAGSGGAMYKDRRWVTGTLVLTNMNLWLVHGQNNIHISMRAISDIERKKGILQIDHYEGNAVVMSKIAAPANVLDMVEMSIVRAPRPDWFKMYYISPASKGGVLLTEKRWTKGLLAIAGKSVWLVGRDSHTRIPFEKIISFERKETKLSEDDSAVSINHYDAGEALSSLIACPADTMNMVTGYLSTILAKYETETNLSDTEDQIVMLLYTGGVDSTIMEEMLECGADELDGYFDHLIQSKLAKVVRVRRELELTTEGMKYVTDLSKDRRFGG</sequence>
<evidence type="ECO:0000313" key="1">
    <source>
        <dbReference type="EMBL" id="PXF61293.1"/>
    </source>
</evidence>
<dbReference type="EMBL" id="PQXF01000006">
    <property type="protein sequence ID" value="PXF61293.1"/>
    <property type="molecule type" value="Genomic_DNA"/>
</dbReference>
<reference evidence="1" key="1">
    <citation type="submission" date="2018-01" db="EMBL/GenBank/DDBJ databases">
        <authorList>
            <person name="Krukenberg V."/>
        </authorList>
    </citation>
    <scope>NUCLEOTIDE SEQUENCE</scope>
    <source>
        <strain evidence="1">E20ANME2</strain>
    </source>
</reference>
<name>A0AC61L4S8_9EURY</name>
<protein>
    <submittedName>
        <fullName evidence="1">Uncharacterized protein</fullName>
    </submittedName>
</protein>
<comment type="caution">
    <text evidence="1">The sequence shown here is derived from an EMBL/GenBank/DDBJ whole genome shotgun (WGS) entry which is preliminary data.</text>
</comment>
<organism evidence="1 2">
    <name type="scientific">Candidatus Methanogaster sp</name>
    <dbReference type="NCBI Taxonomy" id="3386292"/>
    <lineage>
        <taxon>Archaea</taxon>
        <taxon>Methanobacteriati</taxon>
        <taxon>Methanobacteriota</taxon>
        <taxon>Stenosarchaea group</taxon>
        <taxon>Methanomicrobia</taxon>
        <taxon>Methanosarcinales</taxon>
        <taxon>ANME-2 cluster</taxon>
        <taxon>Candidatus Methanogasteraceae</taxon>
        <taxon>Candidatus Methanogaster</taxon>
    </lineage>
</organism>
<gene>
    <name evidence="1" type="ORF">C4B59_04905</name>
</gene>
<proteinExistence type="predicted"/>
<accession>A0AC61L4S8</accession>
<evidence type="ECO:0000313" key="2">
    <source>
        <dbReference type="Proteomes" id="UP000248329"/>
    </source>
</evidence>